<comment type="caution">
    <text evidence="2">The sequence shown here is derived from an EMBL/GenBank/DDBJ whole genome shotgun (WGS) entry which is preliminary data.</text>
</comment>
<keyword evidence="1" id="KW-0812">Transmembrane</keyword>
<dbReference type="STRING" id="1291052.FC18_GL001743"/>
<keyword evidence="1" id="KW-0472">Membrane</keyword>
<evidence type="ECO:0000313" key="3">
    <source>
        <dbReference type="Proteomes" id="UP000051679"/>
    </source>
</evidence>
<dbReference type="PATRIC" id="fig|1291052.5.peg.1782"/>
<evidence type="ECO:0000256" key="1">
    <source>
        <dbReference type="SAM" id="Phobius"/>
    </source>
</evidence>
<organism evidence="2 3">
    <name type="scientific">Lacticaseibacillus sharpeae JCM 1186 = DSM 20505</name>
    <dbReference type="NCBI Taxonomy" id="1291052"/>
    <lineage>
        <taxon>Bacteria</taxon>
        <taxon>Bacillati</taxon>
        <taxon>Bacillota</taxon>
        <taxon>Bacilli</taxon>
        <taxon>Lactobacillales</taxon>
        <taxon>Lactobacillaceae</taxon>
        <taxon>Lacticaseibacillus</taxon>
    </lineage>
</organism>
<gene>
    <name evidence="2" type="ORF">FC18_GL001743</name>
</gene>
<accession>A0A0R1ZSP2</accession>
<reference evidence="2 3" key="1">
    <citation type="journal article" date="2015" name="Genome Announc.">
        <title>Expanding the biotechnology potential of lactobacilli through comparative genomics of 213 strains and associated genera.</title>
        <authorList>
            <person name="Sun Z."/>
            <person name="Harris H.M."/>
            <person name="McCann A."/>
            <person name="Guo C."/>
            <person name="Argimon S."/>
            <person name="Zhang W."/>
            <person name="Yang X."/>
            <person name="Jeffery I.B."/>
            <person name="Cooney J.C."/>
            <person name="Kagawa T.F."/>
            <person name="Liu W."/>
            <person name="Song Y."/>
            <person name="Salvetti E."/>
            <person name="Wrobel A."/>
            <person name="Rasinkangas P."/>
            <person name="Parkhill J."/>
            <person name="Rea M.C."/>
            <person name="O'Sullivan O."/>
            <person name="Ritari J."/>
            <person name="Douillard F.P."/>
            <person name="Paul Ross R."/>
            <person name="Yang R."/>
            <person name="Briner A.E."/>
            <person name="Felis G.E."/>
            <person name="de Vos W.M."/>
            <person name="Barrangou R."/>
            <person name="Klaenhammer T.R."/>
            <person name="Caufield P.W."/>
            <person name="Cui Y."/>
            <person name="Zhang H."/>
            <person name="O'Toole P.W."/>
        </authorList>
    </citation>
    <scope>NUCLEOTIDE SEQUENCE [LARGE SCALE GENOMIC DNA]</scope>
    <source>
        <strain evidence="2 3">DSM 20505</strain>
    </source>
</reference>
<proteinExistence type="predicted"/>
<evidence type="ECO:0000313" key="2">
    <source>
        <dbReference type="EMBL" id="KRM55035.1"/>
    </source>
</evidence>
<feature type="transmembrane region" description="Helical" evidence="1">
    <location>
        <begin position="42"/>
        <end position="63"/>
    </location>
</feature>
<name>A0A0R1ZSP2_9LACO</name>
<keyword evidence="3" id="KW-1185">Reference proteome</keyword>
<dbReference type="Proteomes" id="UP000051679">
    <property type="component" value="Unassembled WGS sequence"/>
</dbReference>
<protein>
    <submittedName>
        <fullName evidence="2">Uncharacterized protein</fullName>
    </submittedName>
</protein>
<dbReference type="EMBL" id="AYYO01000037">
    <property type="protein sequence ID" value="KRM55035.1"/>
    <property type="molecule type" value="Genomic_DNA"/>
</dbReference>
<keyword evidence="1" id="KW-1133">Transmembrane helix</keyword>
<dbReference type="AlphaFoldDB" id="A0A0R1ZSP2"/>
<sequence>MRAELARRTRLALRINQAWRTYAHTTKKMEAKPMHKRSKRPLIILSIGLLMIMFSPILGGVFYPVSMSIGVALGGYATYQLMHRAA</sequence>